<keyword evidence="5" id="KW-1185">Reference proteome</keyword>
<gene>
    <name evidence="4" type="ORF">AB1Y20_015400</name>
</gene>
<dbReference type="AlphaFoldDB" id="A0AB34JYD7"/>
<feature type="region of interest" description="Disordered" evidence="2">
    <location>
        <begin position="1"/>
        <end position="63"/>
    </location>
</feature>
<protein>
    <recommendedName>
        <fullName evidence="3">ATP-grasp domain-containing protein</fullName>
    </recommendedName>
</protein>
<evidence type="ECO:0000259" key="3">
    <source>
        <dbReference type="PROSITE" id="PS50975"/>
    </source>
</evidence>
<keyword evidence="1" id="KW-0067">ATP-binding</keyword>
<evidence type="ECO:0000256" key="1">
    <source>
        <dbReference type="PROSITE-ProRule" id="PRU00409"/>
    </source>
</evidence>
<dbReference type="EMBL" id="JBGBPQ010000003">
    <property type="protein sequence ID" value="KAL1526700.1"/>
    <property type="molecule type" value="Genomic_DNA"/>
</dbReference>
<dbReference type="Proteomes" id="UP001515480">
    <property type="component" value="Unassembled WGS sequence"/>
</dbReference>
<comment type="caution">
    <text evidence="4">The sequence shown here is derived from an EMBL/GenBank/DDBJ whole genome shotgun (WGS) entry which is preliminary data.</text>
</comment>
<evidence type="ECO:0000313" key="4">
    <source>
        <dbReference type="EMBL" id="KAL1526700.1"/>
    </source>
</evidence>
<dbReference type="Gene3D" id="3.30.470.20">
    <property type="entry name" value="ATP-grasp fold, B domain"/>
    <property type="match status" value="1"/>
</dbReference>
<feature type="compositionally biased region" description="Basic and acidic residues" evidence="2">
    <location>
        <begin position="13"/>
        <end position="23"/>
    </location>
</feature>
<dbReference type="GO" id="GO:0046872">
    <property type="term" value="F:metal ion binding"/>
    <property type="evidence" value="ECO:0007669"/>
    <property type="project" value="InterPro"/>
</dbReference>
<organism evidence="4 5">
    <name type="scientific">Prymnesium parvum</name>
    <name type="common">Toxic golden alga</name>
    <dbReference type="NCBI Taxonomy" id="97485"/>
    <lineage>
        <taxon>Eukaryota</taxon>
        <taxon>Haptista</taxon>
        <taxon>Haptophyta</taxon>
        <taxon>Prymnesiophyceae</taxon>
        <taxon>Prymnesiales</taxon>
        <taxon>Prymnesiaceae</taxon>
        <taxon>Prymnesium</taxon>
    </lineage>
</organism>
<name>A0AB34JYD7_PRYPA</name>
<sequence>MSSTKSKRVLQAPREHTTKRPCTDGDTMSKSPSSHPDLDDPLISDAENVSQPPPPRRSDRDRCDVSRFVAAPAGDAPIGKATPRFHFVPRQPGWHDLVRKMRCAARNTLPFKLKPLPRPPGGSCWLIPCDDKRGVEIAQLAPQLRALGWKVLTSEAHVVELLGCKAGLRVHAERHGLLQHLPRYFQGPEEAQFPCVLKASAGVYGKDCFICHCKEDILKVTDTGFGSKWVLQEFQKGCFEYSTSLLVRDGNIVDAVCTRYQYDSDEYVWPRVNEIWQNRAFPEPPAEHMAAMTAFLSAPQFEFSGICNFNYKIRDDGSICIFEINTRVGADFACDIPRPRARMMLEKLEAMFR</sequence>
<reference evidence="4 5" key="1">
    <citation type="journal article" date="2024" name="Science">
        <title>Giant polyketide synthase enzymes in the biosynthesis of giant marine polyether toxins.</title>
        <authorList>
            <person name="Fallon T.R."/>
            <person name="Shende V.V."/>
            <person name="Wierzbicki I.H."/>
            <person name="Pendleton A.L."/>
            <person name="Watervoot N.F."/>
            <person name="Auber R.P."/>
            <person name="Gonzalez D.J."/>
            <person name="Wisecaver J.H."/>
            <person name="Moore B.S."/>
        </authorList>
    </citation>
    <scope>NUCLEOTIDE SEQUENCE [LARGE SCALE GENOMIC DNA]</scope>
    <source>
        <strain evidence="4 5">12B1</strain>
    </source>
</reference>
<feature type="domain" description="ATP-grasp" evidence="3">
    <location>
        <begin position="156"/>
        <end position="353"/>
    </location>
</feature>
<dbReference type="InterPro" id="IPR011761">
    <property type="entry name" value="ATP-grasp"/>
</dbReference>
<accession>A0AB34JYD7</accession>
<evidence type="ECO:0000313" key="5">
    <source>
        <dbReference type="Proteomes" id="UP001515480"/>
    </source>
</evidence>
<dbReference type="SUPFAM" id="SSF56059">
    <property type="entry name" value="Glutathione synthetase ATP-binding domain-like"/>
    <property type="match status" value="1"/>
</dbReference>
<dbReference type="PROSITE" id="PS50975">
    <property type="entry name" value="ATP_GRASP"/>
    <property type="match status" value="1"/>
</dbReference>
<proteinExistence type="predicted"/>
<evidence type="ECO:0000256" key="2">
    <source>
        <dbReference type="SAM" id="MobiDB-lite"/>
    </source>
</evidence>
<dbReference type="GO" id="GO:0005524">
    <property type="term" value="F:ATP binding"/>
    <property type="evidence" value="ECO:0007669"/>
    <property type="project" value="UniProtKB-UniRule"/>
</dbReference>
<keyword evidence="1" id="KW-0547">Nucleotide-binding</keyword>